<gene>
    <name evidence="1" type="ORF">JRG66_01670</name>
</gene>
<organism evidence="1 2">
    <name type="scientific">Salinimicrobium tongyeongense</name>
    <dbReference type="NCBI Taxonomy" id="2809707"/>
    <lineage>
        <taxon>Bacteria</taxon>
        <taxon>Pseudomonadati</taxon>
        <taxon>Bacteroidota</taxon>
        <taxon>Flavobacteriia</taxon>
        <taxon>Flavobacteriales</taxon>
        <taxon>Flavobacteriaceae</taxon>
        <taxon>Salinimicrobium</taxon>
    </lineage>
</organism>
<dbReference type="Gene3D" id="3.40.50.2000">
    <property type="entry name" value="Glycogen Phosphorylase B"/>
    <property type="match status" value="2"/>
</dbReference>
<protein>
    <submittedName>
        <fullName evidence="1">Glycosyltransferase</fullName>
    </submittedName>
</protein>
<keyword evidence="2" id="KW-1185">Reference proteome</keyword>
<dbReference type="RefSeq" id="WP_265164017.1">
    <property type="nucleotide sequence ID" value="NZ_CP069620.1"/>
</dbReference>
<dbReference type="Pfam" id="PF13692">
    <property type="entry name" value="Glyco_trans_1_4"/>
    <property type="match status" value="1"/>
</dbReference>
<dbReference type="SUPFAM" id="SSF53756">
    <property type="entry name" value="UDP-Glycosyltransferase/glycogen phosphorylase"/>
    <property type="match status" value="1"/>
</dbReference>
<evidence type="ECO:0000313" key="1">
    <source>
        <dbReference type="EMBL" id="UZH55632.1"/>
    </source>
</evidence>
<dbReference type="Proteomes" id="UP001163981">
    <property type="component" value="Chromosome"/>
</dbReference>
<sequence>MTSLKEVLYLNYISLRPAALLSYYRNGQNAPVHYYVNNRFNSGKGLKIKEREQLRKVIGEVDSVFIIAHLFSLRIKEISIASEAKKKIIFRTTGSIELRKTFPDYLEKVTHFFHHSHDNAHKLHNYIKNRNYSIIDQSAPNEELLLKIPPLKRQPSNFVAIGRFSAEKNFQFLISEFKKFCHELDKLYLIGDGELKTWLLEEKGGNENIIFMGQRTSGEVAEFFRSVDCLIIPSLHEAGPLVGIEAMAAAKIILSSPVGAMPERLKDTLNNFWFEPEDGGSLEREFKRIKNLSLKETEEISLSNRKNYLKSYSREKISNLYCHSIDRILGN</sequence>
<dbReference type="EMBL" id="CP069620">
    <property type="protein sequence ID" value="UZH55632.1"/>
    <property type="molecule type" value="Genomic_DNA"/>
</dbReference>
<proteinExistence type="predicted"/>
<name>A0ABY6NRV6_9FLAO</name>
<accession>A0ABY6NRV6</accession>
<evidence type="ECO:0000313" key="2">
    <source>
        <dbReference type="Proteomes" id="UP001163981"/>
    </source>
</evidence>
<reference evidence="1" key="1">
    <citation type="submission" date="2021-02" db="EMBL/GenBank/DDBJ databases">
        <title>Salinimicrobium sp. nov. isolated from seawater in Tongyeong, Republic of Korea.</title>
        <authorList>
            <person name="Lee S.-J."/>
        </authorList>
    </citation>
    <scope>NUCLEOTIDE SEQUENCE</scope>
    <source>
        <strain evidence="1">HN-2-9-2</strain>
    </source>
</reference>
<dbReference type="CDD" id="cd03801">
    <property type="entry name" value="GT4_PimA-like"/>
    <property type="match status" value="1"/>
</dbReference>
<dbReference type="PANTHER" id="PTHR12526:SF637">
    <property type="entry name" value="GLYCOSYLTRANSFERASE EPSF-RELATED"/>
    <property type="match status" value="1"/>
</dbReference>
<dbReference type="PANTHER" id="PTHR12526">
    <property type="entry name" value="GLYCOSYLTRANSFERASE"/>
    <property type="match status" value="1"/>
</dbReference>